<comment type="caution">
    <text evidence="2">The sequence shown here is derived from an EMBL/GenBank/DDBJ whole genome shotgun (WGS) entry which is preliminary data.</text>
</comment>
<comment type="similarity">
    <text evidence="1">Belongs to the UDPGP type 1 family.</text>
</comment>
<organism evidence="2">
    <name type="scientific">marine sediment metagenome</name>
    <dbReference type="NCBI Taxonomy" id="412755"/>
    <lineage>
        <taxon>unclassified sequences</taxon>
        <taxon>metagenomes</taxon>
        <taxon>ecological metagenomes</taxon>
    </lineage>
</organism>
<dbReference type="PANTHER" id="PTHR11952">
    <property type="entry name" value="UDP- GLUCOSE PYROPHOSPHORYLASE"/>
    <property type="match status" value="1"/>
</dbReference>
<name>X0UT17_9ZZZZ</name>
<sequence>SKCVMKRDMGEKIGIFVIEDGALTVVEYSELSAIKLSDGSQVEDLRAGSIAIHITNVDFALQITAGQLNLPLHVAHKAIPHVDRSGRKVKPSKPNGYKFETFIFDALKHVHNTIIMEVDRGQEFSPLKNRTGEDSPQTVLRDQLRFFTGWFEAAGISIPRDGKGEPRYGLEVAPSFAAFREDFLQKIDRSMRVEGDIYIG</sequence>
<dbReference type="InterPro" id="IPR039741">
    <property type="entry name" value="UDP-sugar_pyrophosphorylase"/>
</dbReference>
<dbReference type="PANTHER" id="PTHR11952:SF2">
    <property type="entry name" value="LD24639P"/>
    <property type="match status" value="1"/>
</dbReference>
<gene>
    <name evidence="2" type="ORF">S01H1_34275</name>
</gene>
<proteinExistence type="inferred from homology"/>
<reference evidence="2" key="1">
    <citation type="journal article" date="2014" name="Front. Microbiol.">
        <title>High frequency of phylogenetically diverse reductive dehalogenase-homologous genes in deep subseafloor sedimentary metagenomes.</title>
        <authorList>
            <person name="Kawai M."/>
            <person name="Futagami T."/>
            <person name="Toyoda A."/>
            <person name="Takaki Y."/>
            <person name="Nishi S."/>
            <person name="Hori S."/>
            <person name="Arai W."/>
            <person name="Tsubouchi T."/>
            <person name="Morono Y."/>
            <person name="Uchiyama I."/>
            <person name="Ito T."/>
            <person name="Fujiyama A."/>
            <person name="Inagaki F."/>
            <person name="Takami H."/>
        </authorList>
    </citation>
    <scope>NUCLEOTIDE SEQUENCE</scope>
    <source>
        <strain evidence="2">Expedition CK06-06</strain>
    </source>
</reference>
<dbReference type="AlphaFoldDB" id="X0UT17"/>
<dbReference type="EMBL" id="BARS01021332">
    <property type="protein sequence ID" value="GAG02377.1"/>
    <property type="molecule type" value="Genomic_DNA"/>
</dbReference>
<dbReference type="Gene3D" id="3.90.550.10">
    <property type="entry name" value="Spore Coat Polysaccharide Biosynthesis Protein SpsA, Chain A"/>
    <property type="match status" value="1"/>
</dbReference>
<feature type="non-terminal residue" evidence="2">
    <location>
        <position position="1"/>
    </location>
</feature>
<dbReference type="SUPFAM" id="SSF53448">
    <property type="entry name" value="Nucleotide-diphospho-sugar transferases"/>
    <property type="match status" value="1"/>
</dbReference>
<accession>X0UT17</accession>
<evidence type="ECO:0000256" key="1">
    <source>
        <dbReference type="ARBA" id="ARBA00010401"/>
    </source>
</evidence>
<dbReference type="InterPro" id="IPR029044">
    <property type="entry name" value="Nucleotide-diphossugar_trans"/>
</dbReference>
<protein>
    <submittedName>
        <fullName evidence="2">Uncharacterized protein</fullName>
    </submittedName>
</protein>
<evidence type="ECO:0000313" key="2">
    <source>
        <dbReference type="EMBL" id="GAG02377.1"/>
    </source>
</evidence>